<evidence type="ECO:0000256" key="5">
    <source>
        <dbReference type="HAMAP-Rule" id="MF_00014"/>
    </source>
</evidence>
<dbReference type="HAMAP" id="MF_00014">
    <property type="entry name" value="Ribosome_mat_RimM"/>
    <property type="match status" value="1"/>
</dbReference>
<evidence type="ECO:0000256" key="1">
    <source>
        <dbReference type="ARBA" id="ARBA00022490"/>
    </source>
</evidence>
<dbReference type="GO" id="GO:0006364">
    <property type="term" value="P:rRNA processing"/>
    <property type="evidence" value="ECO:0007669"/>
    <property type="project" value="UniProtKB-UniRule"/>
</dbReference>
<dbReference type="InterPro" id="IPR056792">
    <property type="entry name" value="PRC_RimM"/>
</dbReference>
<evidence type="ECO:0000259" key="7">
    <source>
        <dbReference type="Pfam" id="PF24986"/>
    </source>
</evidence>
<dbReference type="Gene3D" id="2.40.30.60">
    <property type="entry name" value="RimM"/>
    <property type="match status" value="1"/>
</dbReference>
<dbReference type="AlphaFoldDB" id="A0A7T0BZH2"/>
<dbReference type="InterPro" id="IPR011961">
    <property type="entry name" value="RimM"/>
</dbReference>
<dbReference type="Pfam" id="PF01782">
    <property type="entry name" value="RimM"/>
    <property type="match status" value="1"/>
</dbReference>
<evidence type="ECO:0000256" key="3">
    <source>
        <dbReference type="ARBA" id="ARBA00022552"/>
    </source>
</evidence>
<name>A0A7T0BZH2_9BACT</name>
<dbReference type="Pfam" id="PF24986">
    <property type="entry name" value="PRC_RimM"/>
    <property type="match status" value="1"/>
</dbReference>
<dbReference type="SUPFAM" id="SSF50346">
    <property type="entry name" value="PRC-barrel domain"/>
    <property type="match status" value="1"/>
</dbReference>
<dbReference type="InterPro" id="IPR002676">
    <property type="entry name" value="RimM_N"/>
</dbReference>
<protein>
    <recommendedName>
        <fullName evidence="5">Ribosome maturation factor RimM</fullName>
    </recommendedName>
</protein>
<comment type="subcellular location">
    <subcellularLocation>
        <location evidence="5">Cytoplasm</location>
    </subcellularLocation>
</comment>
<dbReference type="Gene3D" id="2.30.30.240">
    <property type="entry name" value="PRC-barrel domain"/>
    <property type="match status" value="1"/>
</dbReference>
<comment type="similarity">
    <text evidence="5">Belongs to the RimM family.</text>
</comment>
<organism evidence="8 9">
    <name type="scientific">Candidatus Nitronauta litoralis</name>
    <dbReference type="NCBI Taxonomy" id="2705533"/>
    <lineage>
        <taxon>Bacteria</taxon>
        <taxon>Pseudomonadati</taxon>
        <taxon>Nitrospinota/Tectimicrobiota group</taxon>
        <taxon>Nitrospinota</taxon>
        <taxon>Nitrospinia</taxon>
        <taxon>Nitrospinales</taxon>
        <taxon>Nitrospinaceae</taxon>
        <taxon>Candidatus Nitronauta</taxon>
    </lineage>
</organism>
<dbReference type="KEGG" id="nli:G3M70_08590"/>
<dbReference type="NCBIfam" id="TIGR02273">
    <property type="entry name" value="16S_RimM"/>
    <property type="match status" value="1"/>
</dbReference>
<feature type="domain" description="RimM N-terminal" evidence="6">
    <location>
        <begin position="6"/>
        <end position="87"/>
    </location>
</feature>
<dbReference type="EMBL" id="CP048685">
    <property type="protein sequence ID" value="QPJ63763.1"/>
    <property type="molecule type" value="Genomic_DNA"/>
</dbReference>
<evidence type="ECO:0000256" key="4">
    <source>
        <dbReference type="ARBA" id="ARBA00023186"/>
    </source>
</evidence>
<dbReference type="Proteomes" id="UP000594688">
    <property type="component" value="Chromosome"/>
</dbReference>
<dbReference type="GO" id="GO:0043022">
    <property type="term" value="F:ribosome binding"/>
    <property type="evidence" value="ECO:0007669"/>
    <property type="project" value="InterPro"/>
</dbReference>
<sequence length="167" mass="18731">MHWVPVGRLVKPHGLKGEFKFKPEISDTTLLGDLKKARLESDPETAAPRTISSLRGHGLRLILKLEGINSIEEAEPLCGLSLLVSQDEFPRLPDGEYYWFQIHGLKAYDETGKYFGTVSEIIETGSNDVYVVREGSNELLLPMIDEVVRSIDLDQQKLVFHAIDGLL</sequence>
<dbReference type="GO" id="GO:0005840">
    <property type="term" value="C:ribosome"/>
    <property type="evidence" value="ECO:0007669"/>
    <property type="project" value="InterPro"/>
</dbReference>
<evidence type="ECO:0000259" key="6">
    <source>
        <dbReference type="Pfam" id="PF01782"/>
    </source>
</evidence>
<comment type="subunit">
    <text evidence="5">Binds ribosomal protein uS19.</text>
</comment>
<comment type="function">
    <text evidence="5">An accessory protein needed during the final step in the assembly of 30S ribosomal subunit, possibly for assembly of the head region. Essential for efficient processing of 16S rRNA. May be needed both before and after RbfA during the maturation of 16S rRNA. It has affinity for free ribosomal 30S subunits but not for 70S ribosomes.</text>
</comment>
<dbReference type="PANTHER" id="PTHR33692">
    <property type="entry name" value="RIBOSOME MATURATION FACTOR RIMM"/>
    <property type="match status" value="1"/>
</dbReference>
<dbReference type="SUPFAM" id="SSF50447">
    <property type="entry name" value="Translation proteins"/>
    <property type="match status" value="1"/>
</dbReference>
<dbReference type="PANTHER" id="PTHR33692:SF1">
    <property type="entry name" value="RIBOSOME MATURATION FACTOR RIMM"/>
    <property type="match status" value="1"/>
</dbReference>
<accession>A0A7T0BZH2</accession>
<feature type="domain" description="Ribosome maturation factor RimM PRC barrel" evidence="7">
    <location>
        <begin position="99"/>
        <end position="162"/>
    </location>
</feature>
<dbReference type="InterPro" id="IPR011033">
    <property type="entry name" value="PRC_barrel-like_sf"/>
</dbReference>
<dbReference type="GO" id="GO:0042274">
    <property type="term" value="P:ribosomal small subunit biogenesis"/>
    <property type="evidence" value="ECO:0007669"/>
    <property type="project" value="UniProtKB-UniRule"/>
</dbReference>
<keyword evidence="3 5" id="KW-0698">rRNA processing</keyword>
<dbReference type="InterPro" id="IPR036976">
    <property type="entry name" value="RimM_N_sf"/>
</dbReference>
<evidence type="ECO:0000313" key="9">
    <source>
        <dbReference type="Proteomes" id="UP000594688"/>
    </source>
</evidence>
<proteinExistence type="inferred from homology"/>
<dbReference type="InterPro" id="IPR009000">
    <property type="entry name" value="Transl_B-barrel_sf"/>
</dbReference>
<dbReference type="GO" id="GO:0005737">
    <property type="term" value="C:cytoplasm"/>
    <property type="evidence" value="ECO:0007669"/>
    <property type="project" value="UniProtKB-SubCell"/>
</dbReference>
<keyword evidence="4 5" id="KW-0143">Chaperone</keyword>
<evidence type="ECO:0000256" key="2">
    <source>
        <dbReference type="ARBA" id="ARBA00022517"/>
    </source>
</evidence>
<keyword evidence="1 5" id="KW-0963">Cytoplasm</keyword>
<reference evidence="8 9" key="1">
    <citation type="submission" date="2020-02" db="EMBL/GenBank/DDBJ databases">
        <title>Genomic and physiological characterization of two novel Nitrospinaceae genera.</title>
        <authorList>
            <person name="Mueller A.J."/>
            <person name="Jung M.-Y."/>
            <person name="Strachan C.R."/>
            <person name="Herbold C.W."/>
            <person name="Kirkegaard R.H."/>
            <person name="Daims H."/>
        </authorList>
    </citation>
    <scope>NUCLEOTIDE SEQUENCE [LARGE SCALE GENOMIC DNA]</scope>
    <source>
        <strain evidence="8">EB</strain>
    </source>
</reference>
<comment type="domain">
    <text evidence="5">The PRC barrel domain binds ribosomal protein uS19.</text>
</comment>
<keyword evidence="2 5" id="KW-0690">Ribosome biogenesis</keyword>
<gene>
    <name evidence="5 8" type="primary">rimM</name>
    <name evidence="8" type="ORF">G3M70_08590</name>
</gene>
<evidence type="ECO:0000313" key="8">
    <source>
        <dbReference type="EMBL" id="QPJ63763.1"/>
    </source>
</evidence>